<dbReference type="Pfam" id="PF00078">
    <property type="entry name" value="RVT_1"/>
    <property type="match status" value="1"/>
</dbReference>
<evidence type="ECO:0000313" key="3">
    <source>
        <dbReference type="Proteomes" id="UP001347796"/>
    </source>
</evidence>
<reference evidence="2 3" key="1">
    <citation type="submission" date="2024-01" db="EMBL/GenBank/DDBJ databases">
        <title>The genome of the rayed Mediterranean limpet Patella caerulea (Linnaeus, 1758).</title>
        <authorList>
            <person name="Anh-Thu Weber A."/>
            <person name="Halstead-Nussloch G."/>
        </authorList>
    </citation>
    <scope>NUCLEOTIDE SEQUENCE [LARGE SCALE GENOMIC DNA]</scope>
    <source>
        <strain evidence="2">AATW-2023a</strain>
        <tissue evidence="2">Whole specimen</tissue>
    </source>
</reference>
<dbReference type="PROSITE" id="PS50878">
    <property type="entry name" value="RT_POL"/>
    <property type="match status" value="1"/>
</dbReference>
<sequence>MPTKILKEVLDSVLGIITKIVNCSLRRGIFVSSWKKAIIRPMLKKSGLDLICSNYRPVSNLTFLSKVLEKAVLLQFIRHCESHSLMPDYQSAYRTGYSCETALVKLMNDLLWAKEKQEVTALMAMDLSAAFDTVDHEVLLDVLKVNFGIQSDALQWFDSYLRPRSCVVNVGDQYSITRDLPFSVPQGSCAGPVLYLAYASTMEKEVSADIGIHGYADDHALRKSFCASDIDQESLENNASSIKIWMDANRLKMNSSKTEFILFGHRKQLQKCTTSSINVNGNTVHRSPSIKYLGVTLDEELTLNQHIKQKCKTAMYGIHRIKSIRSTITKDAAETLALGIVISHLDYANAIFIGLPQTAIAKLNRVQHIAARVVLGREAEGLRNKECLKKLHWLPIQLRIQFKILVLVYKALHNTAPEYIRSMLTLSNPSRNLRSSSMYKKLEVPTIRKKTFANRSFSVQGPIWWNRLPNIIKQIYNEDVYKIKLKTILFDQF</sequence>
<dbReference type="InterPro" id="IPR043502">
    <property type="entry name" value="DNA/RNA_pol_sf"/>
</dbReference>
<feature type="domain" description="Reverse transcriptase" evidence="1">
    <location>
        <begin position="23"/>
        <end position="297"/>
    </location>
</feature>
<name>A0AAN8KBP2_PATCE</name>
<protein>
    <recommendedName>
        <fullName evidence="1">Reverse transcriptase domain-containing protein</fullName>
    </recommendedName>
</protein>
<dbReference type="PANTHER" id="PTHR33332">
    <property type="entry name" value="REVERSE TRANSCRIPTASE DOMAIN-CONTAINING PROTEIN"/>
    <property type="match status" value="1"/>
</dbReference>
<organism evidence="2 3">
    <name type="scientific">Patella caerulea</name>
    <name type="common">Rayed Mediterranean limpet</name>
    <dbReference type="NCBI Taxonomy" id="87958"/>
    <lineage>
        <taxon>Eukaryota</taxon>
        <taxon>Metazoa</taxon>
        <taxon>Spiralia</taxon>
        <taxon>Lophotrochozoa</taxon>
        <taxon>Mollusca</taxon>
        <taxon>Gastropoda</taxon>
        <taxon>Patellogastropoda</taxon>
        <taxon>Patelloidea</taxon>
        <taxon>Patellidae</taxon>
        <taxon>Patella</taxon>
    </lineage>
</organism>
<dbReference type="InterPro" id="IPR000477">
    <property type="entry name" value="RT_dom"/>
</dbReference>
<dbReference type="CDD" id="cd01650">
    <property type="entry name" value="RT_nLTR_like"/>
    <property type="match status" value="1"/>
</dbReference>
<comment type="caution">
    <text evidence="2">The sequence shown here is derived from an EMBL/GenBank/DDBJ whole genome shotgun (WGS) entry which is preliminary data.</text>
</comment>
<evidence type="ECO:0000259" key="1">
    <source>
        <dbReference type="PROSITE" id="PS50878"/>
    </source>
</evidence>
<evidence type="ECO:0000313" key="2">
    <source>
        <dbReference type="EMBL" id="KAK6189789.1"/>
    </source>
</evidence>
<dbReference type="EMBL" id="JAZGQO010000002">
    <property type="protein sequence ID" value="KAK6189789.1"/>
    <property type="molecule type" value="Genomic_DNA"/>
</dbReference>
<dbReference type="AlphaFoldDB" id="A0AAN8KBP2"/>
<accession>A0AAN8KBP2</accession>
<dbReference type="Proteomes" id="UP001347796">
    <property type="component" value="Unassembled WGS sequence"/>
</dbReference>
<dbReference type="SUPFAM" id="SSF56672">
    <property type="entry name" value="DNA/RNA polymerases"/>
    <property type="match status" value="1"/>
</dbReference>
<keyword evidence="3" id="KW-1185">Reference proteome</keyword>
<gene>
    <name evidence="2" type="ORF">SNE40_001782</name>
</gene>
<proteinExistence type="predicted"/>